<evidence type="ECO:0000259" key="1">
    <source>
        <dbReference type="Pfam" id="PF02698"/>
    </source>
</evidence>
<feature type="domain" description="DUF218" evidence="1">
    <location>
        <begin position="93"/>
        <end position="192"/>
    </location>
</feature>
<dbReference type="PANTHER" id="PTHR30336:SF20">
    <property type="entry name" value="DUF218 DOMAIN-CONTAINING PROTEIN"/>
    <property type="match status" value="1"/>
</dbReference>
<proteinExistence type="predicted"/>
<dbReference type="CDD" id="cd06259">
    <property type="entry name" value="YdcF-like"/>
    <property type="match status" value="1"/>
</dbReference>
<dbReference type="Gene3D" id="3.40.50.620">
    <property type="entry name" value="HUPs"/>
    <property type="match status" value="1"/>
</dbReference>
<comment type="caution">
    <text evidence="2">The sequence shown here is derived from an EMBL/GenBank/DDBJ whole genome shotgun (WGS) entry which is preliminary data.</text>
</comment>
<accession>A0A9W9QSD2</accession>
<evidence type="ECO:0000313" key="3">
    <source>
        <dbReference type="Proteomes" id="UP001147695"/>
    </source>
</evidence>
<name>A0A9W9QSD2_PENBR</name>
<dbReference type="Pfam" id="PF02698">
    <property type="entry name" value="DUF218"/>
    <property type="match status" value="1"/>
</dbReference>
<reference evidence="2" key="2">
    <citation type="journal article" date="2023" name="IMA Fungus">
        <title>Comparative genomic study of the Penicillium genus elucidates a diverse pangenome and 15 lateral gene transfer events.</title>
        <authorList>
            <person name="Petersen C."/>
            <person name="Sorensen T."/>
            <person name="Nielsen M.R."/>
            <person name="Sondergaard T.E."/>
            <person name="Sorensen J.L."/>
            <person name="Fitzpatrick D.A."/>
            <person name="Frisvad J.C."/>
            <person name="Nielsen K.L."/>
        </authorList>
    </citation>
    <scope>NUCLEOTIDE SEQUENCE</scope>
    <source>
        <strain evidence="2">IBT 35673</strain>
    </source>
</reference>
<dbReference type="PANTHER" id="PTHR30336">
    <property type="entry name" value="INNER MEMBRANE PROTEIN, PROBABLE PERMEASE"/>
    <property type="match status" value="1"/>
</dbReference>
<evidence type="ECO:0000313" key="2">
    <source>
        <dbReference type="EMBL" id="KAJ5344825.1"/>
    </source>
</evidence>
<dbReference type="AlphaFoldDB" id="A0A9W9QSD2"/>
<dbReference type="GO" id="GO:0005886">
    <property type="term" value="C:plasma membrane"/>
    <property type="evidence" value="ECO:0007669"/>
    <property type="project" value="TreeGrafter"/>
</dbReference>
<reference evidence="2" key="1">
    <citation type="submission" date="2022-12" db="EMBL/GenBank/DDBJ databases">
        <authorList>
            <person name="Petersen C."/>
        </authorList>
    </citation>
    <scope>NUCLEOTIDE SEQUENCE</scope>
    <source>
        <strain evidence="2">IBT 35673</strain>
    </source>
</reference>
<dbReference type="EMBL" id="JAPZBQ010000002">
    <property type="protein sequence ID" value="KAJ5344825.1"/>
    <property type="molecule type" value="Genomic_DNA"/>
</dbReference>
<dbReference type="Gene3D" id="1.10.3620.10">
    <property type="entry name" value="YdcF like domain"/>
    <property type="match status" value="1"/>
</dbReference>
<dbReference type="InterPro" id="IPR014729">
    <property type="entry name" value="Rossmann-like_a/b/a_fold"/>
</dbReference>
<dbReference type="InterPro" id="IPR003848">
    <property type="entry name" value="DUF218"/>
</dbReference>
<sequence>MAGDHQTVADINLLSNFLSDNQHGLSASSSVDCIVICASAVLYGAEVLFSTLQQNPSITRCVVLCGGIGHSTELLYASVKAHPRFSRIANEVQGLPEAEVLNLILNEFHDRSSITRNGCQILVESQSTNCGQNASFSRKVLDEAGFTSPATCLVIQDPTMMLRTKASFEKVYEDAISAVSVVSCPTFVPQVQLSLSGDLEYSDKHVVTMEGRSIPSAQLWSQTRFLELITGEIPRLRDDKDGYGPRGRGFISHVDVPGDVEAAWSRLQSTSRGSR</sequence>
<dbReference type="Proteomes" id="UP001147695">
    <property type="component" value="Unassembled WGS sequence"/>
</dbReference>
<protein>
    <recommendedName>
        <fullName evidence="1">DUF218 domain-containing protein</fullName>
    </recommendedName>
</protein>
<dbReference type="InterPro" id="IPR051599">
    <property type="entry name" value="Cell_Envelope_Assoc"/>
</dbReference>
<organism evidence="2 3">
    <name type="scientific">Penicillium brevicompactum</name>
    <dbReference type="NCBI Taxonomy" id="5074"/>
    <lineage>
        <taxon>Eukaryota</taxon>
        <taxon>Fungi</taxon>
        <taxon>Dikarya</taxon>
        <taxon>Ascomycota</taxon>
        <taxon>Pezizomycotina</taxon>
        <taxon>Eurotiomycetes</taxon>
        <taxon>Eurotiomycetidae</taxon>
        <taxon>Eurotiales</taxon>
        <taxon>Aspergillaceae</taxon>
        <taxon>Penicillium</taxon>
    </lineage>
</organism>
<gene>
    <name evidence="2" type="ORF">N7452_002829</name>
</gene>